<evidence type="ECO:0000313" key="2">
    <source>
        <dbReference type="Proteomes" id="UP000024533"/>
    </source>
</evidence>
<organism evidence="1 2">
    <name type="scientific">Trichophyton interdigitale (strain MR816)</name>
    <dbReference type="NCBI Taxonomy" id="1215338"/>
    <lineage>
        <taxon>Eukaryota</taxon>
        <taxon>Fungi</taxon>
        <taxon>Dikarya</taxon>
        <taxon>Ascomycota</taxon>
        <taxon>Pezizomycotina</taxon>
        <taxon>Eurotiomycetes</taxon>
        <taxon>Eurotiomycetidae</taxon>
        <taxon>Onygenales</taxon>
        <taxon>Arthrodermataceae</taxon>
        <taxon>Trichophyton</taxon>
    </lineage>
</organism>
<keyword evidence="2" id="KW-1185">Reference proteome</keyword>
<proteinExistence type="predicted"/>
<dbReference type="EMBL" id="AOKY01000208">
    <property type="protein sequence ID" value="KDB25326.1"/>
    <property type="molecule type" value="Genomic_DNA"/>
</dbReference>
<comment type="caution">
    <text evidence="1">The sequence shown here is derived from an EMBL/GenBank/DDBJ whole genome shotgun (WGS) entry which is preliminary data.</text>
</comment>
<reference evidence="1 2" key="1">
    <citation type="submission" date="2014-02" db="EMBL/GenBank/DDBJ databases">
        <title>The Genome Sequence of Trichophyton interdigitale MR816.</title>
        <authorList>
            <consortium name="The Broad Institute Genomics Platform"/>
            <person name="Cuomo C.A."/>
            <person name="White T.C."/>
            <person name="Graser Y."/>
            <person name="Martinez-Rossi N."/>
            <person name="Heitman J."/>
            <person name="Young S.K."/>
            <person name="Zeng Q."/>
            <person name="Gargeya S."/>
            <person name="Abouelleil A."/>
            <person name="Alvarado L."/>
            <person name="Chapman S.B."/>
            <person name="Gainer-Dewar J."/>
            <person name="Goldberg J."/>
            <person name="Griggs A."/>
            <person name="Gujja S."/>
            <person name="Hansen M."/>
            <person name="Howarth C."/>
            <person name="Imamovic A."/>
            <person name="Larimer J."/>
            <person name="Martinez D."/>
            <person name="Murphy C."/>
            <person name="Pearson M.D."/>
            <person name="Persinoti G."/>
            <person name="Poon T."/>
            <person name="Priest M."/>
            <person name="Roberts A.D."/>
            <person name="Saif S."/>
            <person name="Shea T.D."/>
            <person name="Sykes S.N."/>
            <person name="Wortman J."/>
            <person name="Nusbaum C."/>
            <person name="Birren B."/>
        </authorList>
    </citation>
    <scope>NUCLEOTIDE SEQUENCE [LARGE SCALE GENOMIC DNA]</scope>
    <source>
        <strain evidence="1 2">MR816</strain>
    </source>
</reference>
<accession>A0A059JBQ8</accession>
<dbReference type="AlphaFoldDB" id="A0A059JBQ8"/>
<dbReference type="HOGENOM" id="CLU_1571735_0_0_1"/>
<name>A0A059JBQ8_TRIIM</name>
<sequence length="170" mass="18912">MPSPWWHGNLPVFKSVDQFEVHRCWSPTPAESSERVDPGHYDSSYQTPGLQGIVAEGGDHNTRGVVSNVCLSDFKHARSHLHQPLINGELAPRHSKREIVQPAVFIGSYISTAGSIFIEQHSPVSKTAKLPAINLSCMKPRHDRPDTWLCAYSQATLVSPTDRHTRSSHN</sequence>
<protein>
    <submittedName>
        <fullName evidence="1">Uncharacterized protein</fullName>
    </submittedName>
</protein>
<evidence type="ECO:0000313" key="1">
    <source>
        <dbReference type="EMBL" id="KDB25326.1"/>
    </source>
</evidence>
<gene>
    <name evidence="1" type="ORF">H109_02842</name>
</gene>
<dbReference type="Proteomes" id="UP000024533">
    <property type="component" value="Unassembled WGS sequence"/>
</dbReference>